<dbReference type="Proteomes" id="UP000521943">
    <property type="component" value="Unassembled WGS sequence"/>
</dbReference>
<dbReference type="Pfam" id="PF01753">
    <property type="entry name" value="zf-MYND"/>
    <property type="match status" value="1"/>
</dbReference>
<gene>
    <name evidence="6" type="ORF">DFP72DRAFT_406088</name>
</gene>
<evidence type="ECO:0000259" key="5">
    <source>
        <dbReference type="PROSITE" id="PS50865"/>
    </source>
</evidence>
<dbReference type="GO" id="GO:0008270">
    <property type="term" value="F:zinc ion binding"/>
    <property type="evidence" value="ECO:0007669"/>
    <property type="project" value="UniProtKB-KW"/>
</dbReference>
<keyword evidence="1" id="KW-0479">Metal-binding</keyword>
<protein>
    <recommendedName>
        <fullName evidence="5">MYND-type domain-containing protein</fullName>
    </recommendedName>
</protein>
<evidence type="ECO:0000256" key="1">
    <source>
        <dbReference type="ARBA" id="ARBA00022723"/>
    </source>
</evidence>
<evidence type="ECO:0000256" key="3">
    <source>
        <dbReference type="ARBA" id="ARBA00022833"/>
    </source>
</evidence>
<proteinExistence type="predicted"/>
<evidence type="ECO:0000313" key="6">
    <source>
        <dbReference type="EMBL" id="KAF6753401.1"/>
    </source>
</evidence>
<name>A0A8H6HV47_9AGAR</name>
<organism evidence="6 7">
    <name type="scientific">Ephemerocybe angulata</name>
    <dbReference type="NCBI Taxonomy" id="980116"/>
    <lineage>
        <taxon>Eukaryota</taxon>
        <taxon>Fungi</taxon>
        <taxon>Dikarya</taxon>
        <taxon>Basidiomycota</taxon>
        <taxon>Agaricomycotina</taxon>
        <taxon>Agaricomycetes</taxon>
        <taxon>Agaricomycetidae</taxon>
        <taxon>Agaricales</taxon>
        <taxon>Agaricineae</taxon>
        <taxon>Psathyrellaceae</taxon>
        <taxon>Ephemerocybe</taxon>
    </lineage>
</organism>
<evidence type="ECO:0000313" key="7">
    <source>
        <dbReference type="Proteomes" id="UP000521943"/>
    </source>
</evidence>
<dbReference type="EMBL" id="JACGCI010000039">
    <property type="protein sequence ID" value="KAF6753401.1"/>
    <property type="molecule type" value="Genomic_DNA"/>
</dbReference>
<keyword evidence="7" id="KW-1185">Reference proteome</keyword>
<dbReference type="AlphaFoldDB" id="A0A8H6HV47"/>
<keyword evidence="3" id="KW-0862">Zinc</keyword>
<sequence>MQPAQAHFRVDALLKAAEGGSIPHLGRLEHEWPADPSLSQRALIILLEHFKAETPHLRRPQSREFERASKVMLAASAGLEGAFKSLGHTTEAKANQFTAAFHPYLQEYFAWLRFVILSVHGPGALPDDPMRMASFTATRVWVLFSAGLCKTDDPDILECILDMALFLFMDTTLWRWQKDKIFTQAQYDKIVAPKFMPLEFCLDSPSMRDALFKKLNSATTELLKRLSDTFSRQCLECAAGFPKDIPGLDCKNFWSYVQAAHRLCTNVPRFFKLMLKSRFPALALKAALGVPLAPAFHLPRGSLALETACYMFNCEILLVGNTRRLIVQLLEAGLVETLLNDLLSPRGEGKEGKVFEEFTFQFDTMTPLKALTYASYDPHIANALHIAIMAIPPQQMNHTAYNIWKPFVDNFGFHRAALRRLPNDHIPLCDSLKHPSITKPDGIEGASKECSGCHTTVYCSTKCQREDWSSLHREECTRSRVDFIGRSSIHLALSVMF</sequence>
<evidence type="ECO:0000256" key="4">
    <source>
        <dbReference type="PROSITE-ProRule" id="PRU00134"/>
    </source>
</evidence>
<feature type="domain" description="MYND-type" evidence="5">
    <location>
        <begin position="429"/>
        <end position="476"/>
    </location>
</feature>
<evidence type="ECO:0000256" key="2">
    <source>
        <dbReference type="ARBA" id="ARBA00022771"/>
    </source>
</evidence>
<accession>A0A8H6HV47</accession>
<dbReference type="PROSITE" id="PS50865">
    <property type="entry name" value="ZF_MYND_2"/>
    <property type="match status" value="1"/>
</dbReference>
<dbReference type="OrthoDB" id="432970at2759"/>
<reference evidence="6 7" key="1">
    <citation type="submission" date="2020-07" db="EMBL/GenBank/DDBJ databases">
        <title>Comparative genomics of pyrophilous fungi reveals a link between fire events and developmental genes.</title>
        <authorList>
            <consortium name="DOE Joint Genome Institute"/>
            <person name="Steindorff A.S."/>
            <person name="Carver A."/>
            <person name="Calhoun S."/>
            <person name="Stillman K."/>
            <person name="Liu H."/>
            <person name="Lipzen A."/>
            <person name="Pangilinan J."/>
            <person name="Labutti K."/>
            <person name="Bruns T.D."/>
            <person name="Grigoriev I.V."/>
        </authorList>
    </citation>
    <scope>NUCLEOTIDE SEQUENCE [LARGE SCALE GENOMIC DNA]</scope>
    <source>
        <strain evidence="6 7">CBS 144469</strain>
    </source>
</reference>
<comment type="caution">
    <text evidence="6">The sequence shown here is derived from an EMBL/GenBank/DDBJ whole genome shotgun (WGS) entry which is preliminary data.</text>
</comment>
<dbReference type="InterPro" id="IPR002893">
    <property type="entry name" value="Znf_MYND"/>
</dbReference>
<dbReference type="SUPFAM" id="SSF144232">
    <property type="entry name" value="HIT/MYND zinc finger-like"/>
    <property type="match status" value="1"/>
</dbReference>
<keyword evidence="2 4" id="KW-0863">Zinc-finger</keyword>
<dbReference type="Gene3D" id="6.10.140.2220">
    <property type="match status" value="1"/>
</dbReference>